<organism evidence="2 3">
    <name type="scientific">Funneliformis mosseae</name>
    <name type="common">Endomycorrhizal fungus</name>
    <name type="synonym">Glomus mosseae</name>
    <dbReference type="NCBI Taxonomy" id="27381"/>
    <lineage>
        <taxon>Eukaryota</taxon>
        <taxon>Fungi</taxon>
        <taxon>Fungi incertae sedis</taxon>
        <taxon>Mucoromycota</taxon>
        <taxon>Glomeromycotina</taxon>
        <taxon>Glomeromycetes</taxon>
        <taxon>Glomerales</taxon>
        <taxon>Glomeraceae</taxon>
        <taxon>Funneliformis</taxon>
    </lineage>
</organism>
<protein>
    <submittedName>
        <fullName evidence="2">3971_t:CDS:1</fullName>
    </submittedName>
</protein>
<dbReference type="Proteomes" id="UP000789375">
    <property type="component" value="Unassembled WGS sequence"/>
</dbReference>
<sequence length="146" mass="17607">MVVPILYSFVLVGAFCYYFILQLSFLSAVMFIDTFLMIFEIYYDGECDDDVEGFYEVMYFFWTIIIKPFLLFDEIIGIQVDSPAYVFFGIYIDYDEDMLHKVDYLTRVWENVVDLYAIICPFVCLVDPFMERDCRIQRQIWLLFIY</sequence>
<evidence type="ECO:0000256" key="1">
    <source>
        <dbReference type="SAM" id="Phobius"/>
    </source>
</evidence>
<keyword evidence="3" id="KW-1185">Reference proteome</keyword>
<keyword evidence="1" id="KW-0472">Membrane</keyword>
<comment type="caution">
    <text evidence="2">The sequence shown here is derived from an EMBL/GenBank/DDBJ whole genome shotgun (WGS) entry which is preliminary data.</text>
</comment>
<keyword evidence="1" id="KW-1133">Transmembrane helix</keyword>
<reference evidence="2" key="1">
    <citation type="submission" date="2021-06" db="EMBL/GenBank/DDBJ databases">
        <authorList>
            <person name="Kallberg Y."/>
            <person name="Tangrot J."/>
            <person name="Rosling A."/>
        </authorList>
    </citation>
    <scope>NUCLEOTIDE SEQUENCE</scope>
    <source>
        <strain evidence="2">87-6 pot B 2015</strain>
    </source>
</reference>
<feature type="transmembrane region" description="Helical" evidence="1">
    <location>
        <begin position="6"/>
        <end position="32"/>
    </location>
</feature>
<evidence type="ECO:0000313" key="2">
    <source>
        <dbReference type="EMBL" id="CAG8576318.1"/>
    </source>
</evidence>
<keyword evidence="1" id="KW-0812">Transmembrane</keyword>
<accession>A0A9N9BPM3</accession>
<proteinExistence type="predicted"/>
<evidence type="ECO:0000313" key="3">
    <source>
        <dbReference type="Proteomes" id="UP000789375"/>
    </source>
</evidence>
<dbReference type="AlphaFoldDB" id="A0A9N9BPM3"/>
<dbReference type="EMBL" id="CAJVPP010001856">
    <property type="protein sequence ID" value="CAG8576318.1"/>
    <property type="molecule type" value="Genomic_DNA"/>
</dbReference>
<name>A0A9N9BPM3_FUNMO</name>
<gene>
    <name evidence="2" type="ORF">FMOSSE_LOCUS7717</name>
</gene>